<dbReference type="SFLD" id="SFLDG01129">
    <property type="entry name" value="C1.5:_HAD__Beta-PGM__Phosphata"/>
    <property type="match status" value="1"/>
</dbReference>
<reference evidence="2" key="1">
    <citation type="submission" date="2017-11" db="EMBL/GenBank/DDBJ databases">
        <authorList>
            <person name="Kajale S.C."/>
            <person name="Sharma A."/>
        </authorList>
    </citation>
    <scope>NUCLEOTIDE SEQUENCE</scope>
    <source>
        <strain evidence="2">LS1_42</strain>
    </source>
</reference>
<keyword evidence="3" id="KW-1185">Reference proteome</keyword>
<dbReference type="Proteomes" id="UP000766904">
    <property type="component" value="Unassembled WGS sequence"/>
</dbReference>
<dbReference type="SUPFAM" id="SSF56784">
    <property type="entry name" value="HAD-like"/>
    <property type="match status" value="1"/>
</dbReference>
<protein>
    <submittedName>
        <fullName evidence="2">HAD family hydrolase</fullName>
    </submittedName>
</protein>
<evidence type="ECO:0000256" key="1">
    <source>
        <dbReference type="ARBA" id="ARBA00007958"/>
    </source>
</evidence>
<dbReference type="Gene3D" id="1.10.150.240">
    <property type="entry name" value="Putative phosphatase, domain 2"/>
    <property type="match status" value="1"/>
</dbReference>
<sequence length="227" mass="25447">MTESEYTSIVFDLDGVLVEGAHTVPSVYRRAAADAVAELGVESVSDEAVVKLGDPDDIELVRNQCERLAIDSDAFWREREAAASAIENEQIRRGHRMLYDDVFALSELEATLGIVSNNRQATVEFVVDWFDLEDRFDAWFGRTDTIEGFERMKPDPHYIDRALEQLDVNPEETLYVGDRESDVEAARKAAIDAAYLRRSHNDTIELTADPDHILSGLDELAALAAKK</sequence>
<dbReference type="Pfam" id="PF13419">
    <property type="entry name" value="HAD_2"/>
    <property type="match status" value="1"/>
</dbReference>
<dbReference type="InterPro" id="IPR036412">
    <property type="entry name" value="HAD-like_sf"/>
</dbReference>
<keyword evidence="2" id="KW-0378">Hydrolase</keyword>
<dbReference type="AlphaFoldDB" id="A0A8J8PZA6"/>
<dbReference type="PANTHER" id="PTHR43434">
    <property type="entry name" value="PHOSPHOGLYCOLATE PHOSPHATASE"/>
    <property type="match status" value="1"/>
</dbReference>
<dbReference type="SFLD" id="SFLDS00003">
    <property type="entry name" value="Haloacid_Dehalogenase"/>
    <property type="match status" value="1"/>
</dbReference>
<dbReference type="Gene3D" id="3.40.50.1000">
    <property type="entry name" value="HAD superfamily/HAD-like"/>
    <property type="match status" value="1"/>
</dbReference>
<dbReference type="GO" id="GO:0006281">
    <property type="term" value="P:DNA repair"/>
    <property type="evidence" value="ECO:0007669"/>
    <property type="project" value="TreeGrafter"/>
</dbReference>
<dbReference type="InterPro" id="IPR006439">
    <property type="entry name" value="HAD-SF_hydro_IA"/>
</dbReference>
<evidence type="ECO:0000313" key="3">
    <source>
        <dbReference type="Proteomes" id="UP000766904"/>
    </source>
</evidence>
<dbReference type="InterPro" id="IPR023198">
    <property type="entry name" value="PGP-like_dom2"/>
</dbReference>
<organism evidence="2 3">
    <name type="scientific">Natronococcus pandeyae</name>
    <dbReference type="NCBI Taxonomy" id="2055836"/>
    <lineage>
        <taxon>Archaea</taxon>
        <taxon>Methanobacteriati</taxon>
        <taxon>Methanobacteriota</taxon>
        <taxon>Stenosarchaea group</taxon>
        <taxon>Halobacteria</taxon>
        <taxon>Halobacteriales</taxon>
        <taxon>Natrialbaceae</taxon>
        <taxon>Natronococcus</taxon>
    </lineage>
</organism>
<dbReference type="RefSeq" id="WP_148860560.1">
    <property type="nucleotide sequence ID" value="NZ_PHNJ01000022.1"/>
</dbReference>
<comment type="similarity">
    <text evidence="1">Belongs to the HAD-like hydrolase superfamily.</text>
</comment>
<dbReference type="EMBL" id="PHNJ01000022">
    <property type="protein sequence ID" value="TYL36147.1"/>
    <property type="molecule type" value="Genomic_DNA"/>
</dbReference>
<comment type="caution">
    <text evidence="2">The sequence shown here is derived from an EMBL/GenBank/DDBJ whole genome shotgun (WGS) entry which is preliminary data.</text>
</comment>
<dbReference type="InterPro" id="IPR023214">
    <property type="entry name" value="HAD_sf"/>
</dbReference>
<dbReference type="GO" id="GO:0008967">
    <property type="term" value="F:phosphoglycolate phosphatase activity"/>
    <property type="evidence" value="ECO:0007669"/>
    <property type="project" value="TreeGrafter"/>
</dbReference>
<proteinExistence type="inferred from homology"/>
<gene>
    <name evidence="2" type="ORF">CV102_24260</name>
</gene>
<dbReference type="InterPro" id="IPR041492">
    <property type="entry name" value="HAD_2"/>
</dbReference>
<accession>A0A8J8PZA6</accession>
<dbReference type="NCBIfam" id="TIGR01549">
    <property type="entry name" value="HAD-SF-IA-v1"/>
    <property type="match status" value="1"/>
</dbReference>
<dbReference type="InterPro" id="IPR050155">
    <property type="entry name" value="HAD-like_hydrolase_sf"/>
</dbReference>
<dbReference type="PRINTS" id="PR00413">
    <property type="entry name" value="HADHALOGNASE"/>
</dbReference>
<name>A0A8J8PZA6_9EURY</name>
<dbReference type="OrthoDB" id="115864at2157"/>
<dbReference type="PANTHER" id="PTHR43434:SF1">
    <property type="entry name" value="PHOSPHOGLYCOLATE PHOSPHATASE"/>
    <property type="match status" value="1"/>
</dbReference>
<evidence type="ECO:0000313" key="2">
    <source>
        <dbReference type="EMBL" id="TYL36147.1"/>
    </source>
</evidence>